<feature type="domain" description="CCHC-type" evidence="4">
    <location>
        <begin position="166"/>
        <end position="180"/>
    </location>
</feature>
<gene>
    <name evidence="5" type="ORF">KUTeg_004752</name>
</gene>
<protein>
    <recommendedName>
        <fullName evidence="4">CCHC-type domain-containing protein</fullName>
    </recommendedName>
</protein>
<proteinExistence type="predicted"/>
<keyword evidence="2" id="KW-0479">Metal-binding</keyword>
<organism evidence="5 6">
    <name type="scientific">Tegillarca granosa</name>
    <name type="common">Malaysian cockle</name>
    <name type="synonym">Anadara granosa</name>
    <dbReference type="NCBI Taxonomy" id="220873"/>
    <lineage>
        <taxon>Eukaryota</taxon>
        <taxon>Metazoa</taxon>
        <taxon>Spiralia</taxon>
        <taxon>Lophotrochozoa</taxon>
        <taxon>Mollusca</taxon>
        <taxon>Bivalvia</taxon>
        <taxon>Autobranchia</taxon>
        <taxon>Pteriomorphia</taxon>
        <taxon>Arcoida</taxon>
        <taxon>Arcoidea</taxon>
        <taxon>Arcidae</taxon>
        <taxon>Tegillarca</taxon>
    </lineage>
</organism>
<evidence type="ECO:0000256" key="2">
    <source>
        <dbReference type="PROSITE-ProRule" id="PRU00047"/>
    </source>
</evidence>
<feature type="region of interest" description="Disordered" evidence="3">
    <location>
        <begin position="93"/>
        <end position="115"/>
    </location>
</feature>
<reference evidence="5 6" key="1">
    <citation type="submission" date="2022-12" db="EMBL/GenBank/DDBJ databases">
        <title>Chromosome-level genome of Tegillarca granosa.</title>
        <authorList>
            <person name="Kim J."/>
        </authorList>
    </citation>
    <scope>NUCLEOTIDE SEQUENCE [LARGE SCALE GENOMIC DNA]</scope>
    <source>
        <strain evidence="5">Teg-2019</strain>
        <tissue evidence="5">Adductor muscle</tissue>
    </source>
</reference>
<dbReference type="InterPro" id="IPR001878">
    <property type="entry name" value="Znf_CCHC"/>
</dbReference>
<comment type="caution">
    <text evidence="5">The sequence shown here is derived from an EMBL/GenBank/DDBJ whole genome shotgun (WGS) entry which is preliminary data.</text>
</comment>
<keyword evidence="2" id="KW-0863">Zinc-finger</keyword>
<evidence type="ECO:0000256" key="3">
    <source>
        <dbReference type="SAM" id="MobiDB-lite"/>
    </source>
</evidence>
<keyword evidence="2" id="KW-0862">Zinc</keyword>
<dbReference type="SUPFAM" id="SSF57756">
    <property type="entry name" value="Retrovirus zinc finger-like domains"/>
    <property type="match status" value="1"/>
</dbReference>
<evidence type="ECO:0000259" key="4">
    <source>
        <dbReference type="PROSITE" id="PS50158"/>
    </source>
</evidence>
<dbReference type="PROSITE" id="PS50158">
    <property type="entry name" value="ZF_CCHC"/>
    <property type="match status" value="1"/>
</dbReference>
<dbReference type="Proteomes" id="UP001217089">
    <property type="component" value="Unassembled WGS sequence"/>
</dbReference>
<evidence type="ECO:0000313" key="6">
    <source>
        <dbReference type="Proteomes" id="UP001217089"/>
    </source>
</evidence>
<sequence length="286" mass="31731">MRVTRVFLFLRSSIARDERIAELSSQVEWAIKNDKREYALELLNEVGEKLKERNKHLRIADSSPGGWDTVNNYISNPIASDSEDDSKINRAENKAIKKRKLSKPNKGKDRGNFSTTASNAVFNSISSDVSGSNSYWRGNTATMPRINPAFQFQQQANARSFRVGGCFNCGDFTHFRRECPYLPIKTATSTASAATQGKQIFKKWSDWVIANGLQKNDALPAKPIVVGLIQNGSSVSTLTNAFYSINRAHKVIDVPSPLDSELVRNVFDAGKRQLSVPKITGSNAIT</sequence>
<dbReference type="EMBL" id="JARBDR010000246">
    <property type="protein sequence ID" value="KAJ8316848.1"/>
    <property type="molecule type" value="Genomic_DNA"/>
</dbReference>
<dbReference type="Gene3D" id="1.10.150.130">
    <property type="match status" value="1"/>
</dbReference>
<feature type="compositionally biased region" description="Basic residues" evidence="3">
    <location>
        <begin position="96"/>
        <end position="105"/>
    </location>
</feature>
<dbReference type="InterPro" id="IPR010998">
    <property type="entry name" value="Integrase_recombinase_N"/>
</dbReference>
<name>A0ABQ9FHR6_TEGGR</name>
<evidence type="ECO:0000313" key="5">
    <source>
        <dbReference type="EMBL" id="KAJ8316848.1"/>
    </source>
</evidence>
<dbReference type="SUPFAM" id="SSF47823">
    <property type="entry name" value="lambda integrase-like, N-terminal domain"/>
    <property type="match status" value="1"/>
</dbReference>
<keyword evidence="6" id="KW-1185">Reference proteome</keyword>
<accession>A0ABQ9FHR6</accession>
<dbReference type="InterPro" id="IPR036875">
    <property type="entry name" value="Znf_CCHC_sf"/>
</dbReference>
<dbReference type="SMART" id="SM00343">
    <property type="entry name" value="ZnF_C2HC"/>
    <property type="match status" value="1"/>
</dbReference>
<evidence type="ECO:0000256" key="1">
    <source>
        <dbReference type="ARBA" id="ARBA00023125"/>
    </source>
</evidence>
<keyword evidence="1" id="KW-0238">DNA-binding</keyword>